<dbReference type="InterPro" id="IPR013783">
    <property type="entry name" value="Ig-like_fold"/>
</dbReference>
<accession>A0ABT1E9G3</accession>
<sequence>MEKSEGSVLPFGVKETNEGVNFSLAVKNKVQQVSLLLYKKEAKDPVHKLPMFNPIGNMWTLMLKHVEDREYEYNYLIDTEVCLDPYVEEVTGREKFGEKVSEEDCRLRGKVFSKPYDWEGDVPLNLPYHSVIAYSLHLRGFTKHSSSGVKRKGTYLGLVEKIPYLTELGINQIHCMPLYDFVENQSYQNYWGYGEGNFFAPKPTFAAHKEGKTELKDMIKACHKAGIEVILEMPFTNQTSYQLMIDCLRYYVMEYHVDGFIINPEILSRESLLSDGVISSVKIMYHDLSYQTVMRRFLKGDEGMVQDAMYQSRRFSGAEGTYNYITNQNGFTLLDLVSYDGKHNEGNGEGNSDGPVFNYSWNCGAEGPSRKKAVRELRQRQIRNAFFLLLTSQGVPLILAGDEFGNSQKGNNNVYCQDNPIGWVDWSVFEKNKETYQFVKELIAFRKSHPILHSSQALIGQDQISCGVPDVSYHGESAWIVPKDIASRHFGVFYCGKLEEDNDIYIAYNMHWLSHKFAIPAGEKAKEWYLAASTKDGVLEKPLLLKNQRMIELEERTIWILVEK</sequence>
<dbReference type="Pfam" id="PF00128">
    <property type="entry name" value="Alpha-amylase"/>
    <property type="match status" value="1"/>
</dbReference>
<evidence type="ECO:0000313" key="4">
    <source>
        <dbReference type="Proteomes" id="UP001523566"/>
    </source>
</evidence>
<proteinExistence type="inferred from homology"/>
<dbReference type="Gene3D" id="2.60.40.1180">
    <property type="entry name" value="Golgi alpha-mannosidase II"/>
    <property type="match status" value="1"/>
</dbReference>
<dbReference type="InterPro" id="IPR006047">
    <property type="entry name" value="GH13_cat_dom"/>
</dbReference>
<dbReference type="InterPro" id="IPR014756">
    <property type="entry name" value="Ig_E-set"/>
</dbReference>
<comment type="caution">
    <text evidence="3">The sequence shown here is derived from an EMBL/GenBank/DDBJ whole genome shotgun (WGS) entry which is preliminary data.</text>
</comment>
<gene>
    <name evidence="3" type="ORF">NK125_03665</name>
</gene>
<dbReference type="Gene3D" id="3.20.20.80">
    <property type="entry name" value="Glycosidases"/>
    <property type="match status" value="2"/>
</dbReference>
<keyword evidence="3" id="KW-0378">Hydrolase</keyword>
<dbReference type="SUPFAM" id="SSF51011">
    <property type="entry name" value="Glycosyl hydrolase domain"/>
    <property type="match status" value="1"/>
</dbReference>
<dbReference type="SUPFAM" id="SSF51445">
    <property type="entry name" value="(Trans)glycosidases"/>
    <property type="match status" value="1"/>
</dbReference>
<protein>
    <submittedName>
        <fullName evidence="3">Alpha-amylase family glycosyl hydrolase</fullName>
    </submittedName>
</protein>
<evidence type="ECO:0000256" key="1">
    <source>
        <dbReference type="ARBA" id="ARBA00008061"/>
    </source>
</evidence>
<keyword evidence="4" id="KW-1185">Reference proteome</keyword>
<dbReference type="Gene3D" id="2.60.40.10">
    <property type="entry name" value="Immunoglobulins"/>
    <property type="match status" value="1"/>
</dbReference>
<dbReference type="GO" id="GO:0016787">
    <property type="term" value="F:hydrolase activity"/>
    <property type="evidence" value="ECO:0007669"/>
    <property type="project" value="UniProtKB-KW"/>
</dbReference>
<dbReference type="RefSeq" id="WP_262065299.1">
    <property type="nucleotide sequence ID" value="NZ_JAMXOD010000004.1"/>
</dbReference>
<feature type="domain" description="Glycosyl hydrolase family 13 catalytic" evidence="2">
    <location>
        <begin position="135"/>
        <end position="446"/>
    </location>
</feature>
<dbReference type="SMART" id="SM00642">
    <property type="entry name" value="Aamy"/>
    <property type="match status" value="1"/>
</dbReference>
<dbReference type="InterPro" id="IPR017853">
    <property type="entry name" value="GH"/>
</dbReference>
<dbReference type="Proteomes" id="UP001523566">
    <property type="component" value="Unassembled WGS sequence"/>
</dbReference>
<evidence type="ECO:0000259" key="2">
    <source>
        <dbReference type="SMART" id="SM00642"/>
    </source>
</evidence>
<dbReference type="PANTHER" id="PTHR43002">
    <property type="entry name" value="GLYCOGEN DEBRANCHING ENZYME"/>
    <property type="match status" value="1"/>
</dbReference>
<organism evidence="3 4">
    <name type="scientific">Aequitasia blattaphilus</name>
    <dbReference type="NCBI Taxonomy" id="2949332"/>
    <lineage>
        <taxon>Bacteria</taxon>
        <taxon>Bacillati</taxon>
        <taxon>Bacillota</taxon>
        <taxon>Clostridia</taxon>
        <taxon>Lachnospirales</taxon>
        <taxon>Lachnospiraceae</taxon>
        <taxon>Aequitasia</taxon>
    </lineage>
</organism>
<evidence type="ECO:0000313" key="3">
    <source>
        <dbReference type="EMBL" id="MCP1101511.1"/>
    </source>
</evidence>
<name>A0ABT1E9G3_9FIRM</name>
<reference evidence="3 4" key="1">
    <citation type="journal article" date="2022" name="Genome Biol. Evol.">
        <title>Host diet, physiology and behaviors set the stage for Lachnospiraceae cladogenesis.</title>
        <authorList>
            <person name="Vera-Ponce De Leon A."/>
            <person name="Schneider M."/>
            <person name="Jahnes B.C."/>
            <person name="Sadowski V."/>
            <person name="Camuy-Velez L.A."/>
            <person name="Duan J."/>
            <person name="Sabree Z.L."/>
        </authorList>
    </citation>
    <scope>NUCLEOTIDE SEQUENCE [LARGE SCALE GENOMIC DNA]</scope>
    <source>
        <strain evidence="3 4">PAL113</strain>
    </source>
</reference>
<comment type="similarity">
    <text evidence="1">Belongs to the glycosyl hydrolase 13 family.</text>
</comment>
<dbReference type="EMBL" id="JAMZFW010000004">
    <property type="protein sequence ID" value="MCP1101511.1"/>
    <property type="molecule type" value="Genomic_DNA"/>
</dbReference>
<dbReference type="InterPro" id="IPR013780">
    <property type="entry name" value="Glyco_hydro_b"/>
</dbReference>
<dbReference type="SUPFAM" id="SSF81296">
    <property type="entry name" value="E set domains"/>
    <property type="match status" value="1"/>
</dbReference>